<evidence type="ECO:0000256" key="3">
    <source>
        <dbReference type="ARBA" id="ARBA00007681"/>
    </source>
</evidence>
<dbReference type="HAMAP" id="MF_00815">
    <property type="entry name" value="ATP_synth_gamma_bact"/>
    <property type="match status" value="1"/>
</dbReference>
<evidence type="ECO:0000256" key="7">
    <source>
        <dbReference type="ARBA" id="ARBA00022781"/>
    </source>
</evidence>
<evidence type="ECO:0000256" key="1">
    <source>
        <dbReference type="ARBA" id="ARBA00003456"/>
    </source>
</evidence>
<accession>A0A3B0QVQ0</accession>
<feature type="compositionally biased region" description="Basic and acidic residues" evidence="13">
    <location>
        <begin position="76"/>
        <end position="90"/>
    </location>
</feature>
<dbReference type="Pfam" id="PF00231">
    <property type="entry name" value="ATP-synt"/>
    <property type="match status" value="1"/>
</dbReference>
<dbReference type="Gene3D" id="3.40.1380.10">
    <property type="match status" value="1"/>
</dbReference>
<dbReference type="FunFam" id="1.10.287.80:FF:000003">
    <property type="entry name" value="ATP synthase gamma chain, chloroplastic"/>
    <property type="match status" value="1"/>
</dbReference>
<evidence type="ECO:0000256" key="8">
    <source>
        <dbReference type="ARBA" id="ARBA00023065"/>
    </source>
</evidence>
<organism evidence="14">
    <name type="scientific">hydrothermal vent metagenome</name>
    <dbReference type="NCBI Taxonomy" id="652676"/>
    <lineage>
        <taxon>unclassified sequences</taxon>
        <taxon>metagenomes</taxon>
        <taxon>ecological metagenomes</taxon>
    </lineage>
</organism>
<feature type="compositionally biased region" description="Polar residues" evidence="13">
    <location>
        <begin position="63"/>
        <end position="73"/>
    </location>
</feature>
<dbReference type="NCBIfam" id="TIGR01146">
    <property type="entry name" value="ATPsyn_F1gamma"/>
    <property type="match status" value="1"/>
</dbReference>
<dbReference type="PANTHER" id="PTHR11693">
    <property type="entry name" value="ATP SYNTHASE GAMMA CHAIN"/>
    <property type="match status" value="1"/>
</dbReference>
<dbReference type="GO" id="GO:0009579">
    <property type="term" value="C:thylakoid"/>
    <property type="evidence" value="ECO:0007669"/>
    <property type="project" value="UniProtKB-SubCell"/>
</dbReference>
<dbReference type="FunFam" id="1.10.287.80:FF:000001">
    <property type="entry name" value="ATP synthase gamma chain"/>
    <property type="match status" value="1"/>
</dbReference>
<dbReference type="PRINTS" id="PR00126">
    <property type="entry name" value="ATPASEGAMMA"/>
</dbReference>
<dbReference type="PANTHER" id="PTHR11693:SF22">
    <property type="entry name" value="ATP SYNTHASE SUBUNIT GAMMA, MITOCHONDRIAL"/>
    <property type="match status" value="1"/>
</dbReference>
<dbReference type="PROSITE" id="PS00153">
    <property type="entry name" value="ATPASE_GAMMA"/>
    <property type="match status" value="1"/>
</dbReference>
<evidence type="ECO:0000256" key="13">
    <source>
        <dbReference type="SAM" id="MobiDB-lite"/>
    </source>
</evidence>
<keyword evidence="10" id="KW-0139">CF(1)</keyword>
<name>A0A3B0QVQ0_9ZZZZ</name>
<dbReference type="CDD" id="cd12151">
    <property type="entry name" value="F1-ATPase_gamma"/>
    <property type="match status" value="1"/>
</dbReference>
<evidence type="ECO:0000313" key="14">
    <source>
        <dbReference type="EMBL" id="VAV84189.1"/>
    </source>
</evidence>
<dbReference type="GO" id="GO:0005739">
    <property type="term" value="C:mitochondrion"/>
    <property type="evidence" value="ECO:0007669"/>
    <property type="project" value="UniProtKB-ARBA"/>
</dbReference>
<dbReference type="GO" id="GO:0016787">
    <property type="term" value="F:hydrolase activity"/>
    <property type="evidence" value="ECO:0007669"/>
    <property type="project" value="UniProtKB-KW"/>
</dbReference>
<keyword evidence="8" id="KW-0406">Ion transport</keyword>
<dbReference type="InterPro" id="IPR000131">
    <property type="entry name" value="ATP_synth_F1_gsu"/>
</dbReference>
<evidence type="ECO:0000256" key="9">
    <source>
        <dbReference type="ARBA" id="ARBA00023136"/>
    </source>
</evidence>
<evidence type="ECO:0000256" key="11">
    <source>
        <dbReference type="ARBA" id="ARBA00023310"/>
    </source>
</evidence>
<evidence type="ECO:0000256" key="6">
    <source>
        <dbReference type="ARBA" id="ARBA00022519"/>
    </source>
</evidence>
<dbReference type="InterPro" id="IPR035968">
    <property type="entry name" value="ATP_synth_F1_ATPase_gsu"/>
</dbReference>
<keyword evidence="4" id="KW-0813">Transport</keyword>
<dbReference type="InterPro" id="IPR023632">
    <property type="entry name" value="ATP_synth_F1_gsu_CS"/>
</dbReference>
<keyword evidence="7" id="KW-0375">Hydrogen ion transport</keyword>
<keyword evidence="11" id="KW-0066">ATP synthesis</keyword>
<evidence type="ECO:0000256" key="12">
    <source>
        <dbReference type="ARBA" id="ARBA00060385"/>
    </source>
</evidence>
<gene>
    <name evidence="14" type="ORF">MNBD_DELTA01-807</name>
</gene>
<keyword evidence="5" id="KW-1003">Cell membrane</keyword>
<feature type="region of interest" description="Disordered" evidence="13">
    <location>
        <begin position="63"/>
        <end position="99"/>
    </location>
</feature>
<dbReference type="EMBL" id="UOEA01000060">
    <property type="protein sequence ID" value="VAV84189.1"/>
    <property type="molecule type" value="Genomic_DNA"/>
</dbReference>
<evidence type="ECO:0000256" key="10">
    <source>
        <dbReference type="ARBA" id="ARBA00023196"/>
    </source>
</evidence>
<dbReference type="AlphaFoldDB" id="A0A3B0QVQ0"/>
<protein>
    <submittedName>
        <fullName evidence="14">ATP synthase gamma chain</fullName>
        <ecNumber evidence="14">3.6.3.14</ecNumber>
    </submittedName>
</protein>
<evidence type="ECO:0000256" key="4">
    <source>
        <dbReference type="ARBA" id="ARBA00022448"/>
    </source>
</evidence>
<evidence type="ECO:0000256" key="2">
    <source>
        <dbReference type="ARBA" id="ARBA00004170"/>
    </source>
</evidence>
<evidence type="ECO:0000256" key="5">
    <source>
        <dbReference type="ARBA" id="ARBA00022475"/>
    </source>
</evidence>
<dbReference type="GO" id="GO:0045259">
    <property type="term" value="C:proton-transporting ATP synthase complex"/>
    <property type="evidence" value="ECO:0007669"/>
    <property type="project" value="UniProtKB-KW"/>
</dbReference>
<dbReference type="Gene3D" id="1.10.287.80">
    <property type="entry name" value="ATP synthase, gamma subunit, helix hairpin domain"/>
    <property type="match status" value="2"/>
</dbReference>
<keyword evidence="14" id="KW-0378">Hydrolase</keyword>
<dbReference type="GO" id="GO:0046933">
    <property type="term" value="F:proton-transporting ATP synthase activity, rotational mechanism"/>
    <property type="evidence" value="ECO:0007669"/>
    <property type="project" value="InterPro"/>
</dbReference>
<dbReference type="EC" id="3.6.3.14" evidence="14"/>
<keyword evidence="6" id="KW-0997">Cell inner membrane</keyword>
<sequence length="330" mass="36302">MATLSDIKRRINSVKNTQQITRAMKMVSAAKLRRAQEDIVSTRPYADKIKTLVGSLSGMVPSDSNPLFQKSAESQSSKDTKKSKKQKEPAQPRYGAEEEAVAEKKKIELILLTSDRGLCGGFNTALTRMAEGFLADHTDDDVTLYLIGKRGADHFKRREGSKSRDIGVARPDYAMAKAISAEITEDYLEDRADEVYVIYSEFQSALTQEPVLQKILPATPPPVKEEVAEAGGEADTGDVGDVSDMDECILEPSAQEVLDSLLPKYIEVQVFRSLLESSASEHGARMTSMDSASRNASDMIDNLTLIYNRVRQAAITKELMEIISGAESLK</sequence>
<proteinExistence type="inferred from homology"/>
<keyword evidence="9" id="KW-0472">Membrane</keyword>
<comment type="subcellular location">
    <subcellularLocation>
        <location evidence="2">Membrane</location>
        <topology evidence="2">Peripheral membrane protein</topology>
    </subcellularLocation>
    <subcellularLocation>
        <location evidence="12">Thylakoid</location>
    </subcellularLocation>
</comment>
<dbReference type="SUPFAM" id="SSF52943">
    <property type="entry name" value="ATP synthase (F1-ATPase), gamma subunit"/>
    <property type="match status" value="1"/>
</dbReference>
<comment type="function">
    <text evidence="1">Produces ATP from ADP in the presence of a proton gradient across the membrane. The gamma chain is believed to be important in regulating ATPase activity and the flow of protons through the CF(0) complex.</text>
</comment>
<reference evidence="14" key="1">
    <citation type="submission" date="2018-06" db="EMBL/GenBank/DDBJ databases">
        <authorList>
            <person name="Zhirakovskaya E."/>
        </authorList>
    </citation>
    <scope>NUCLEOTIDE SEQUENCE</scope>
</reference>
<comment type="similarity">
    <text evidence="3">Belongs to the ATPase gamma chain family.</text>
</comment>